<sequence length="81" mass="9146">MTSGSGRMPQRKKFILFDHDGVLVDTEHWYYRAGERALADIGLTLDRAQYLRDIRARSARLATFDRALAATHPEPCVLVAS</sequence>
<proteinExistence type="predicted"/>
<dbReference type="AlphaFoldDB" id="A0A839N1V1"/>
<dbReference type="Gene3D" id="1.10.150.240">
    <property type="entry name" value="Putative phosphatase, domain 2"/>
    <property type="match status" value="1"/>
</dbReference>
<accession>A0A839N1V1</accession>
<dbReference type="InterPro" id="IPR036412">
    <property type="entry name" value="HAD-like_sf"/>
</dbReference>
<dbReference type="Proteomes" id="UP000559182">
    <property type="component" value="Unassembled WGS sequence"/>
</dbReference>
<comment type="caution">
    <text evidence="1">The sequence shown here is derived from an EMBL/GenBank/DDBJ whole genome shotgun (WGS) entry which is preliminary data.</text>
</comment>
<dbReference type="EMBL" id="JACHVQ010000001">
    <property type="protein sequence ID" value="MBB2891678.1"/>
    <property type="molecule type" value="Genomic_DNA"/>
</dbReference>
<dbReference type="InterPro" id="IPR023198">
    <property type="entry name" value="PGP-like_dom2"/>
</dbReference>
<dbReference type="Gene3D" id="3.40.50.1000">
    <property type="entry name" value="HAD superfamily/HAD-like"/>
    <property type="match status" value="1"/>
</dbReference>
<dbReference type="InterPro" id="IPR023214">
    <property type="entry name" value="HAD_sf"/>
</dbReference>
<protein>
    <submittedName>
        <fullName evidence="1">Beta-phosphoglucomutase-like phosphatase (HAD superfamily)</fullName>
    </submittedName>
</protein>
<keyword evidence="2" id="KW-1185">Reference proteome</keyword>
<name>A0A839N1V1_9MICO</name>
<evidence type="ECO:0000313" key="1">
    <source>
        <dbReference type="EMBL" id="MBB2891678.1"/>
    </source>
</evidence>
<dbReference type="SUPFAM" id="SSF56784">
    <property type="entry name" value="HAD-like"/>
    <property type="match status" value="1"/>
</dbReference>
<gene>
    <name evidence="1" type="ORF">FHU39_001662</name>
</gene>
<reference evidence="1 2" key="1">
    <citation type="submission" date="2020-08" db="EMBL/GenBank/DDBJ databases">
        <title>Sequencing the genomes of 1000 actinobacteria strains.</title>
        <authorList>
            <person name="Klenk H.-P."/>
        </authorList>
    </citation>
    <scope>NUCLEOTIDE SEQUENCE [LARGE SCALE GENOMIC DNA]</scope>
    <source>
        <strain evidence="1 2">DSM 105369</strain>
    </source>
</reference>
<organism evidence="1 2">
    <name type="scientific">Flexivirga oryzae</name>
    <dbReference type="NCBI Taxonomy" id="1794944"/>
    <lineage>
        <taxon>Bacteria</taxon>
        <taxon>Bacillati</taxon>
        <taxon>Actinomycetota</taxon>
        <taxon>Actinomycetes</taxon>
        <taxon>Micrococcales</taxon>
        <taxon>Dermacoccaceae</taxon>
        <taxon>Flexivirga</taxon>
    </lineage>
</organism>
<evidence type="ECO:0000313" key="2">
    <source>
        <dbReference type="Proteomes" id="UP000559182"/>
    </source>
</evidence>
<dbReference type="RefSeq" id="WP_221185181.1">
    <property type="nucleotide sequence ID" value="NZ_JACHVQ010000001.1"/>
</dbReference>